<keyword evidence="2 4" id="KW-0326">Glycosidase</keyword>
<dbReference type="InterPro" id="IPR018232">
    <property type="entry name" value="Glyco_hydro_37_CS"/>
</dbReference>
<reference evidence="4 5" key="1">
    <citation type="submission" date="2020-08" db="EMBL/GenBank/DDBJ databases">
        <title>Genomic Encyclopedia of Type Strains, Phase III (KMG-III): the genomes of soil and plant-associated and newly described type strains.</title>
        <authorList>
            <person name="Whitman W."/>
        </authorList>
    </citation>
    <scope>NUCLEOTIDE SEQUENCE [LARGE SCALE GENOMIC DNA]</scope>
    <source>
        <strain evidence="4 5">CECT 4462</strain>
    </source>
</reference>
<dbReference type="EMBL" id="JACHXI010000004">
    <property type="protein sequence ID" value="MBB3102942.1"/>
    <property type="molecule type" value="Genomic_DNA"/>
</dbReference>
<dbReference type="PANTHER" id="PTHR23403">
    <property type="entry name" value="TREHALASE"/>
    <property type="match status" value="1"/>
</dbReference>
<dbReference type="GO" id="GO:0005993">
    <property type="term" value="P:trehalose catabolic process"/>
    <property type="evidence" value="ECO:0007669"/>
    <property type="project" value="TreeGrafter"/>
</dbReference>
<dbReference type="GO" id="GO:0004555">
    <property type="term" value="F:alpha,alpha-trehalase activity"/>
    <property type="evidence" value="ECO:0007669"/>
    <property type="project" value="InterPro"/>
</dbReference>
<gene>
    <name evidence="4" type="ORF">FHR87_001330</name>
</gene>
<dbReference type="Pfam" id="PF01204">
    <property type="entry name" value="Trehalase"/>
    <property type="match status" value="1"/>
</dbReference>
<protein>
    <recommendedName>
        <fullName evidence="3">Putative periplasmic trehalase</fullName>
    </recommendedName>
</protein>
<dbReference type="PROSITE" id="PS00928">
    <property type="entry name" value="TREHALASE_2"/>
    <property type="match status" value="1"/>
</dbReference>
<dbReference type="InterPro" id="IPR012341">
    <property type="entry name" value="6hp_glycosidase-like_sf"/>
</dbReference>
<dbReference type="PRINTS" id="PR00744">
    <property type="entry name" value="GLHYDRLASE37"/>
</dbReference>
<dbReference type="FunFam" id="1.50.10.10:FF:000003">
    <property type="entry name" value="Cytoplasmic trehalase"/>
    <property type="match status" value="1"/>
</dbReference>
<dbReference type="Gene3D" id="1.50.10.10">
    <property type="match status" value="1"/>
</dbReference>
<accession>A0A839T0M0</accession>
<keyword evidence="5" id="KW-1185">Reference proteome</keyword>
<comment type="caution">
    <text evidence="4">The sequence shown here is derived from an EMBL/GenBank/DDBJ whole genome shotgun (WGS) entry which is preliminary data.</text>
</comment>
<dbReference type="NCBIfam" id="NF009773">
    <property type="entry name" value="PRK13270.1"/>
    <property type="match status" value="1"/>
</dbReference>
<evidence type="ECO:0000256" key="1">
    <source>
        <dbReference type="ARBA" id="ARBA00022801"/>
    </source>
</evidence>
<dbReference type="PANTHER" id="PTHR23403:SF8">
    <property type="entry name" value="CYTOPLASMIC TREHALASE"/>
    <property type="match status" value="1"/>
</dbReference>
<proteinExistence type="predicted"/>
<keyword evidence="1 4" id="KW-0378">Hydrolase</keyword>
<dbReference type="InterPro" id="IPR001661">
    <property type="entry name" value="Glyco_hydro_37"/>
</dbReference>
<dbReference type="NCBIfam" id="NF009774">
    <property type="entry name" value="PRK13271.1"/>
    <property type="match status" value="1"/>
</dbReference>
<dbReference type="PROSITE" id="PS00927">
    <property type="entry name" value="TREHALASE_1"/>
    <property type="match status" value="1"/>
</dbReference>
<dbReference type="Proteomes" id="UP000549250">
    <property type="component" value="Unassembled WGS sequence"/>
</dbReference>
<dbReference type="InterPro" id="IPR008928">
    <property type="entry name" value="6-hairpin_glycosidase_sf"/>
</dbReference>
<evidence type="ECO:0000256" key="2">
    <source>
        <dbReference type="ARBA" id="ARBA00023295"/>
    </source>
</evidence>
<dbReference type="SUPFAM" id="SSF48208">
    <property type="entry name" value="Six-hairpin glycosidases"/>
    <property type="match status" value="1"/>
</dbReference>
<evidence type="ECO:0000313" key="4">
    <source>
        <dbReference type="EMBL" id="MBB3102942.1"/>
    </source>
</evidence>
<organism evidence="4 5">
    <name type="scientific">Azomonas macrocytogenes</name>
    <name type="common">Azotobacter macrocytogenes</name>
    <dbReference type="NCBI Taxonomy" id="69962"/>
    <lineage>
        <taxon>Bacteria</taxon>
        <taxon>Pseudomonadati</taxon>
        <taxon>Pseudomonadota</taxon>
        <taxon>Gammaproteobacteria</taxon>
        <taxon>Pseudomonadales</taxon>
        <taxon>Pseudomonadaceae</taxon>
        <taxon>Azomonas</taxon>
    </lineage>
</organism>
<evidence type="ECO:0000256" key="3">
    <source>
        <dbReference type="ARBA" id="ARBA00073174"/>
    </source>
</evidence>
<name>A0A839T0M0_AZOMA</name>
<dbReference type="AlphaFoldDB" id="A0A839T0M0"/>
<evidence type="ECO:0000313" key="5">
    <source>
        <dbReference type="Proteomes" id="UP000549250"/>
    </source>
</evidence>
<sequence>MQLQRAMSALDYGFADPFEADLAGVSSADTLSPADRYQELFVDVQTSRIFPDSKTFVDCAPCNHPEQILEAYRAQREQSGFDLRAFVLEHFSFYEIPAKEFVANPDDTLARHIDRLWPILTRHPGQHPMRSSLLPLPHDYVVPGGRFTELYYWDSYFTMLGLEESNERQLLRDMADNFAYLIDTYGHVPNGNRSYYLSRSQPPVFALMTELFEETGVHRASDYLSQLRKEYAFWMDGADFLRPGDAHRRCVRLPCGALLNRYWDDRDTPREESYTEDVHTAQASDRPAHEVYRDLRAGAESGWDFSSRWQADPTRLSSIRTTCILPIDLNSLLYRLELQIARLSKAKGLDACASEFQERAATRRTAIDRYLWSSEIGAYFDYDWQLGQQRENLTAATLTPLFVKLTSTEQAQQIAIVVRERLLAPGGLSTTEVEDSGQQWDRPNGWAPLQWIAIRGLQHYGQYELAMDIEQRWLGVVSDLFERECKLVEKYVLRPHAGHAKGGEYPLQDGFGWTNGVTRKLLQEDPRHQANRCRAGHC</sequence>